<evidence type="ECO:0000256" key="1">
    <source>
        <dbReference type="SAM" id="MobiDB-lite"/>
    </source>
</evidence>
<dbReference type="OrthoDB" id="7510785at2"/>
<name>W0AAN2_9SPHN</name>
<dbReference type="KEGG" id="ssan:NX02_12300"/>
<reference evidence="2 3" key="1">
    <citation type="submission" date="2013-07" db="EMBL/GenBank/DDBJ databases">
        <title>Completed genome of Sphingomonas sanxanigenens NX02.</title>
        <authorList>
            <person name="Ma T."/>
            <person name="Huang H."/>
            <person name="Wu M."/>
            <person name="Li X."/>
            <person name="Li G."/>
        </authorList>
    </citation>
    <scope>NUCLEOTIDE SEQUENCE [LARGE SCALE GENOMIC DNA]</scope>
    <source>
        <strain evidence="2 3">NX02</strain>
    </source>
</reference>
<evidence type="ECO:0000313" key="3">
    <source>
        <dbReference type="Proteomes" id="UP000018851"/>
    </source>
</evidence>
<feature type="region of interest" description="Disordered" evidence="1">
    <location>
        <begin position="69"/>
        <end position="94"/>
    </location>
</feature>
<proteinExistence type="predicted"/>
<sequence>MTNVLEPGAGGVANVSGPPDVDLNRLLFDEQSAIMRAEAAGESMLRHGHEAAAREYRILIDETPFPLRDPHDFGARRQQRTAEQDDAAEGLGSLSVPARCTDADLAQLRARVVRMESELGQLLANGRIGSRYNTYAHRSRLVRQQKQRVSVLCSDGPVGDR</sequence>
<dbReference type="PATRIC" id="fig|1123269.5.peg.2389"/>
<dbReference type="EMBL" id="CP006644">
    <property type="protein sequence ID" value="AHE54161.1"/>
    <property type="molecule type" value="Genomic_DNA"/>
</dbReference>
<dbReference type="RefSeq" id="WP_025292370.1">
    <property type="nucleotide sequence ID" value="NZ_CP006644.1"/>
</dbReference>
<keyword evidence="3" id="KW-1185">Reference proteome</keyword>
<feature type="compositionally biased region" description="Basic and acidic residues" evidence="1">
    <location>
        <begin position="69"/>
        <end position="83"/>
    </location>
</feature>
<gene>
    <name evidence="2" type="ORF">NX02_12300</name>
</gene>
<organism evidence="2 3">
    <name type="scientific">Sphingomonas sanxanigenens DSM 19645 = NX02</name>
    <dbReference type="NCBI Taxonomy" id="1123269"/>
    <lineage>
        <taxon>Bacteria</taxon>
        <taxon>Pseudomonadati</taxon>
        <taxon>Pseudomonadota</taxon>
        <taxon>Alphaproteobacteria</taxon>
        <taxon>Sphingomonadales</taxon>
        <taxon>Sphingomonadaceae</taxon>
        <taxon>Sphingomonas</taxon>
    </lineage>
</organism>
<protein>
    <submittedName>
        <fullName evidence="2">Uncharacterized protein</fullName>
    </submittedName>
</protein>
<dbReference type="Proteomes" id="UP000018851">
    <property type="component" value="Chromosome"/>
</dbReference>
<evidence type="ECO:0000313" key="2">
    <source>
        <dbReference type="EMBL" id="AHE54161.1"/>
    </source>
</evidence>
<accession>W0AAN2</accession>
<dbReference type="HOGENOM" id="CLU_1642647_0_0_5"/>
<dbReference type="AlphaFoldDB" id="W0AAN2"/>